<dbReference type="Proteomes" id="UP000031843">
    <property type="component" value="Chromosome secondary"/>
</dbReference>
<sequence>MLALGVAAGQRTGAPVAREDSASERIAAAASAATDIRAAVDAALSDCDDACRQSRGIAAVMALGYRPPP</sequence>
<name>A0A0C4YMW1_9BURK</name>
<gene>
    <name evidence="1" type="ORF">RR42_s2303</name>
</gene>
<protein>
    <submittedName>
        <fullName evidence="1">Uncharacterized protein</fullName>
    </submittedName>
</protein>
<proteinExistence type="predicted"/>
<dbReference type="AlphaFoldDB" id="A0A0C4YMW1"/>
<organism evidence="1 2">
    <name type="scientific">Cupriavidus basilensis</name>
    <dbReference type="NCBI Taxonomy" id="68895"/>
    <lineage>
        <taxon>Bacteria</taxon>
        <taxon>Pseudomonadati</taxon>
        <taxon>Pseudomonadota</taxon>
        <taxon>Betaproteobacteria</taxon>
        <taxon>Burkholderiales</taxon>
        <taxon>Burkholderiaceae</taxon>
        <taxon>Cupriavidus</taxon>
    </lineage>
</organism>
<keyword evidence="2" id="KW-1185">Reference proteome</keyword>
<evidence type="ECO:0000313" key="2">
    <source>
        <dbReference type="Proteomes" id="UP000031843"/>
    </source>
</evidence>
<reference evidence="1 2" key="1">
    <citation type="journal article" date="2015" name="Genome Announc.">
        <title>Complete Genome Sequence of Cupriavidus basilensis 4G11, Isolated from the Oak Ridge Field Research Center Site.</title>
        <authorList>
            <person name="Ray J."/>
            <person name="Waters R.J."/>
            <person name="Skerker J.M."/>
            <person name="Kuehl J.V."/>
            <person name="Price M.N."/>
            <person name="Huang J."/>
            <person name="Chakraborty R."/>
            <person name="Arkin A.P."/>
            <person name="Deutschbauer A."/>
        </authorList>
    </citation>
    <scope>NUCLEOTIDE SEQUENCE [LARGE SCALE GENOMIC DNA]</scope>
    <source>
        <strain evidence="1">4G11</strain>
    </source>
</reference>
<dbReference type="KEGG" id="cbw:RR42_s2303"/>
<dbReference type="EMBL" id="CP010537">
    <property type="protein sequence ID" value="AJG23885.1"/>
    <property type="molecule type" value="Genomic_DNA"/>
</dbReference>
<evidence type="ECO:0000313" key="1">
    <source>
        <dbReference type="EMBL" id="AJG23885.1"/>
    </source>
</evidence>
<accession>A0A0C4YMW1</accession>